<evidence type="ECO:0000256" key="1">
    <source>
        <dbReference type="SAM" id="Phobius"/>
    </source>
</evidence>
<dbReference type="EMBL" id="JAVFKY010000004">
    <property type="protein sequence ID" value="KAK5577132.1"/>
    <property type="molecule type" value="Genomic_DNA"/>
</dbReference>
<accession>A0AAN7YVC3</accession>
<name>A0AAN7YVC3_9MYCE</name>
<evidence type="ECO:0000313" key="3">
    <source>
        <dbReference type="Proteomes" id="UP001344447"/>
    </source>
</evidence>
<sequence length="85" mass="10402">MILNNLRKTFPRSKTYYITSLSVLFGSIYLLDKFLSGSYYNYLQYHKDKKVEKYNAIDDLARDRIKKRREEEEKLKKEQEQQNKK</sequence>
<feature type="transmembrane region" description="Helical" evidence="1">
    <location>
        <begin position="15"/>
        <end position="31"/>
    </location>
</feature>
<dbReference type="Proteomes" id="UP001344447">
    <property type="component" value="Unassembled WGS sequence"/>
</dbReference>
<keyword evidence="1" id="KW-0812">Transmembrane</keyword>
<keyword evidence="1" id="KW-1133">Transmembrane helix</keyword>
<organism evidence="2 3">
    <name type="scientific">Dictyostelium firmibasis</name>
    <dbReference type="NCBI Taxonomy" id="79012"/>
    <lineage>
        <taxon>Eukaryota</taxon>
        <taxon>Amoebozoa</taxon>
        <taxon>Evosea</taxon>
        <taxon>Eumycetozoa</taxon>
        <taxon>Dictyostelia</taxon>
        <taxon>Dictyosteliales</taxon>
        <taxon>Dictyosteliaceae</taxon>
        <taxon>Dictyostelium</taxon>
    </lineage>
</organism>
<protein>
    <submittedName>
        <fullName evidence="2">Uncharacterized protein</fullName>
    </submittedName>
</protein>
<keyword evidence="3" id="KW-1185">Reference proteome</keyword>
<reference evidence="2 3" key="1">
    <citation type="submission" date="2023-11" db="EMBL/GenBank/DDBJ databases">
        <title>Dfirmibasis_genome.</title>
        <authorList>
            <person name="Edelbroek B."/>
            <person name="Kjellin J."/>
            <person name="Jerlstrom-Hultqvist J."/>
            <person name="Soderbom F."/>
        </authorList>
    </citation>
    <scope>NUCLEOTIDE SEQUENCE [LARGE SCALE GENOMIC DNA]</scope>
    <source>
        <strain evidence="2 3">TNS-C-14</strain>
    </source>
</reference>
<comment type="caution">
    <text evidence="2">The sequence shown here is derived from an EMBL/GenBank/DDBJ whole genome shotgun (WGS) entry which is preliminary data.</text>
</comment>
<keyword evidence="1" id="KW-0472">Membrane</keyword>
<evidence type="ECO:0000313" key="2">
    <source>
        <dbReference type="EMBL" id="KAK5577132.1"/>
    </source>
</evidence>
<proteinExistence type="predicted"/>
<gene>
    <name evidence="2" type="ORF">RB653_002070</name>
</gene>
<dbReference type="AlphaFoldDB" id="A0AAN7YVC3"/>